<dbReference type="Pfam" id="PF03171">
    <property type="entry name" value="2OG-FeII_Oxy"/>
    <property type="match status" value="1"/>
</dbReference>
<evidence type="ECO:0000256" key="1">
    <source>
        <dbReference type="RuleBase" id="RU003682"/>
    </source>
</evidence>
<dbReference type="Gene3D" id="2.60.120.330">
    <property type="entry name" value="B-lactam Antibiotic, Isopenicillin N Synthase, Chain"/>
    <property type="match status" value="1"/>
</dbReference>
<dbReference type="Proteomes" id="UP001465976">
    <property type="component" value="Unassembled WGS sequence"/>
</dbReference>
<evidence type="ECO:0000313" key="3">
    <source>
        <dbReference type="EMBL" id="KAL0566941.1"/>
    </source>
</evidence>
<dbReference type="PROSITE" id="PS51471">
    <property type="entry name" value="FE2OG_OXY"/>
    <property type="match status" value="1"/>
</dbReference>
<dbReference type="InterPro" id="IPR044861">
    <property type="entry name" value="IPNS-like_FE2OG_OXY"/>
</dbReference>
<gene>
    <name evidence="3" type="ORF">V5O48_015055</name>
</gene>
<dbReference type="Pfam" id="PF14226">
    <property type="entry name" value="DIOX_N"/>
    <property type="match status" value="1"/>
</dbReference>
<dbReference type="SUPFAM" id="SSF51197">
    <property type="entry name" value="Clavaminate synthase-like"/>
    <property type="match status" value="1"/>
</dbReference>
<dbReference type="InterPro" id="IPR026992">
    <property type="entry name" value="DIOX_N"/>
</dbReference>
<accession>A0ABR3EVW2</accession>
<protein>
    <recommendedName>
        <fullName evidence="2">Fe2OG dioxygenase domain-containing protein</fullName>
    </recommendedName>
</protein>
<reference evidence="3 4" key="1">
    <citation type="submission" date="2024-02" db="EMBL/GenBank/DDBJ databases">
        <title>A draft genome for the cacao thread blight pathogen Marasmius crinis-equi.</title>
        <authorList>
            <person name="Cohen S.P."/>
            <person name="Baruah I.K."/>
            <person name="Amoako-Attah I."/>
            <person name="Bukari Y."/>
            <person name="Meinhardt L.W."/>
            <person name="Bailey B.A."/>
        </authorList>
    </citation>
    <scope>NUCLEOTIDE SEQUENCE [LARGE SCALE GENOMIC DNA]</scope>
    <source>
        <strain evidence="3 4">GH-76</strain>
    </source>
</reference>
<dbReference type="PANTHER" id="PTHR47990">
    <property type="entry name" value="2-OXOGLUTARATE (2OG) AND FE(II)-DEPENDENT OXYGENASE SUPERFAMILY PROTEIN-RELATED"/>
    <property type="match status" value="1"/>
</dbReference>
<proteinExistence type="inferred from homology"/>
<evidence type="ECO:0000259" key="2">
    <source>
        <dbReference type="PROSITE" id="PS51471"/>
    </source>
</evidence>
<comment type="similarity">
    <text evidence="1">Belongs to the iron/ascorbate-dependent oxidoreductase family.</text>
</comment>
<keyword evidence="1" id="KW-0560">Oxidoreductase</keyword>
<keyword evidence="4" id="KW-1185">Reference proteome</keyword>
<sequence length="372" mass="41606">MLTTRAPYKNVALEHPIHPAFAPQMSTDYIPIIDFAQFGDGSSPDARAVSKLFYEACRDVGFAYLINTGIPQKTVDDMLNWTYLRNDMTKSAKFFNLPIEVKNQAPRVPESQYGYSGVGIEQASQMVFDDEELAAIRKGKFLDFKESFDIADETCSASGFGHVNIWLSEENLPGFREFVLEYCRACRAFQIEQLLPALSIGMGFDKDFFNQYHRNGENKLRLLHYPEGPSEVFKSGEKGRIAAHTDFRTCTLLFQDDAGGLEIESPTEPGKFIPATPMRGAVVFNIGDLLMRWSNDTLKSTSHRVRAPLMKADDDGVVPERFSVPYFIAPDTGTIIDALPGCWGPDKPKKYAPIDARDYVDKRAGAGYRGTS</sequence>
<dbReference type="InterPro" id="IPR027443">
    <property type="entry name" value="IPNS-like_sf"/>
</dbReference>
<evidence type="ECO:0000313" key="4">
    <source>
        <dbReference type="Proteomes" id="UP001465976"/>
    </source>
</evidence>
<comment type="caution">
    <text evidence="3">The sequence shown here is derived from an EMBL/GenBank/DDBJ whole genome shotgun (WGS) entry which is preliminary data.</text>
</comment>
<dbReference type="EMBL" id="JBAHYK010001727">
    <property type="protein sequence ID" value="KAL0566941.1"/>
    <property type="molecule type" value="Genomic_DNA"/>
</dbReference>
<keyword evidence="1" id="KW-0479">Metal-binding</keyword>
<dbReference type="InterPro" id="IPR005123">
    <property type="entry name" value="Oxoglu/Fe-dep_dioxygenase_dom"/>
</dbReference>
<dbReference type="InterPro" id="IPR050231">
    <property type="entry name" value="Iron_ascorbate_oxido_reductase"/>
</dbReference>
<organism evidence="3 4">
    <name type="scientific">Marasmius crinis-equi</name>
    <dbReference type="NCBI Taxonomy" id="585013"/>
    <lineage>
        <taxon>Eukaryota</taxon>
        <taxon>Fungi</taxon>
        <taxon>Dikarya</taxon>
        <taxon>Basidiomycota</taxon>
        <taxon>Agaricomycotina</taxon>
        <taxon>Agaricomycetes</taxon>
        <taxon>Agaricomycetidae</taxon>
        <taxon>Agaricales</taxon>
        <taxon>Marasmiineae</taxon>
        <taxon>Marasmiaceae</taxon>
        <taxon>Marasmius</taxon>
    </lineage>
</organism>
<keyword evidence="1" id="KW-0408">Iron</keyword>
<feature type="domain" description="Fe2OG dioxygenase" evidence="2">
    <location>
        <begin position="216"/>
        <end position="330"/>
    </location>
</feature>
<name>A0ABR3EVW2_9AGAR</name>